<protein>
    <submittedName>
        <fullName evidence="1">TetR family transcriptional regulator</fullName>
    </submittedName>
</protein>
<dbReference type="EMBL" id="CP007243">
    <property type="protein sequence ID" value="AIA30886.1"/>
    <property type="molecule type" value="Genomic_DNA"/>
</dbReference>
<dbReference type="HOGENOM" id="CLU_2288005_0_0_0"/>
<evidence type="ECO:0000313" key="2">
    <source>
        <dbReference type="Proteomes" id="UP000027059"/>
    </source>
</evidence>
<proteinExistence type="predicted"/>
<dbReference type="KEGG" id="lfp:Y981_09440"/>
<name>A0A059Y028_9BACT</name>
<gene>
    <name evidence="1" type="ORF">Y981_09440</name>
</gene>
<keyword evidence="2" id="KW-1185">Reference proteome</keyword>
<dbReference type="AlphaFoldDB" id="A0A059Y028"/>
<reference evidence="2" key="1">
    <citation type="submission" date="2014-02" db="EMBL/GenBank/DDBJ databases">
        <title>Complete genome sequence and comparative genomic analysis of the nitrogen-fixing bacterium Leptospirillum ferriphilum YSK.</title>
        <authorList>
            <person name="Guo X."/>
            <person name="Yin H."/>
            <person name="Liang Y."/>
            <person name="Hu Q."/>
            <person name="Ma L."/>
            <person name="Xiao Y."/>
            <person name="Zhang X."/>
            <person name="Qiu G."/>
            <person name="Liu X."/>
        </authorList>
    </citation>
    <scope>NUCLEOTIDE SEQUENCE [LARGE SCALE GENOMIC DNA]</scope>
    <source>
        <strain evidence="2">YSK</strain>
    </source>
</reference>
<organism evidence="1 2">
    <name type="scientific">Leptospirillum ferriphilum YSK</name>
    <dbReference type="NCBI Taxonomy" id="1441628"/>
    <lineage>
        <taxon>Bacteria</taxon>
        <taxon>Pseudomonadati</taxon>
        <taxon>Nitrospirota</taxon>
        <taxon>Nitrospiria</taxon>
        <taxon>Nitrospirales</taxon>
        <taxon>Nitrospiraceae</taxon>
        <taxon>Leptospirillum</taxon>
    </lineage>
</organism>
<accession>A0A059Y028</accession>
<reference evidence="1 2" key="2">
    <citation type="journal article" date="2015" name="Biomed. Res. Int.">
        <title>Effects of Arsenite Resistance on the Growth and Functional Gene Expression of Leptospirillum ferriphilum and Acidithiobacillus thiooxidans in Pure Culture and Coculture.</title>
        <authorList>
            <person name="Jiang H."/>
            <person name="Liang Y."/>
            <person name="Yin H."/>
            <person name="Xiao Y."/>
            <person name="Guo X."/>
            <person name="Xu Y."/>
            <person name="Hu Q."/>
            <person name="Liu H."/>
            <person name="Liu X."/>
        </authorList>
    </citation>
    <scope>NUCLEOTIDE SEQUENCE [LARGE SCALE GENOMIC DNA]</scope>
    <source>
        <strain evidence="1 2">YSK</strain>
    </source>
</reference>
<sequence>MRRGSRTLIEAAIQAELAEYLQKFGSRKTSGGKRSVIRNGYQPEQEVLTGRGQNDWVWVRIRLRSGGRNGWYWKFLLKLCITEDRFSTDPQGACNASMRHP</sequence>
<evidence type="ECO:0000313" key="1">
    <source>
        <dbReference type="EMBL" id="AIA30886.1"/>
    </source>
</evidence>
<dbReference type="Proteomes" id="UP000027059">
    <property type="component" value="Chromosome"/>
</dbReference>